<keyword evidence="1" id="KW-0812">Transmembrane</keyword>
<dbReference type="AlphaFoldDB" id="A0A5N6TNP9"/>
<keyword evidence="3" id="KW-1185">Reference proteome</keyword>
<reference evidence="2 3" key="1">
    <citation type="submission" date="2019-04" db="EMBL/GenBank/DDBJ databases">
        <title>Friends and foes A comparative genomics study of 23 Aspergillus species from section Flavi.</title>
        <authorList>
            <consortium name="DOE Joint Genome Institute"/>
            <person name="Kjaerbolling I."/>
            <person name="Vesth T."/>
            <person name="Frisvad J.C."/>
            <person name="Nybo J.L."/>
            <person name="Theobald S."/>
            <person name="Kildgaard S."/>
            <person name="Isbrandt T."/>
            <person name="Kuo A."/>
            <person name="Sato A."/>
            <person name="Lyhne E.K."/>
            <person name="Kogle M.E."/>
            <person name="Wiebenga A."/>
            <person name="Kun R.S."/>
            <person name="Lubbers R.J."/>
            <person name="Makela M.R."/>
            <person name="Barry K."/>
            <person name="Chovatia M."/>
            <person name="Clum A."/>
            <person name="Daum C."/>
            <person name="Haridas S."/>
            <person name="He G."/>
            <person name="LaButti K."/>
            <person name="Lipzen A."/>
            <person name="Mondo S."/>
            <person name="Riley R."/>
            <person name="Salamov A."/>
            <person name="Simmons B.A."/>
            <person name="Magnuson J.K."/>
            <person name="Henrissat B."/>
            <person name="Mortensen U.H."/>
            <person name="Larsen T.O."/>
            <person name="Devries R.P."/>
            <person name="Grigoriev I.V."/>
            <person name="Machida M."/>
            <person name="Baker S.E."/>
            <person name="Andersen M.R."/>
        </authorList>
    </citation>
    <scope>NUCLEOTIDE SEQUENCE [LARGE SCALE GENOMIC DNA]</scope>
    <source>
        <strain evidence="2 3">IBT 18842</strain>
    </source>
</reference>
<evidence type="ECO:0000313" key="2">
    <source>
        <dbReference type="EMBL" id="KAE8147992.1"/>
    </source>
</evidence>
<dbReference type="Proteomes" id="UP000325780">
    <property type="component" value="Unassembled WGS sequence"/>
</dbReference>
<protein>
    <submittedName>
        <fullName evidence="2">Uncharacterized protein</fullName>
    </submittedName>
</protein>
<evidence type="ECO:0000313" key="3">
    <source>
        <dbReference type="Proteomes" id="UP000325780"/>
    </source>
</evidence>
<dbReference type="EMBL" id="ML742181">
    <property type="protein sequence ID" value="KAE8147992.1"/>
    <property type="molecule type" value="Genomic_DNA"/>
</dbReference>
<organism evidence="2 3">
    <name type="scientific">Aspergillus avenaceus</name>
    <dbReference type="NCBI Taxonomy" id="36643"/>
    <lineage>
        <taxon>Eukaryota</taxon>
        <taxon>Fungi</taxon>
        <taxon>Dikarya</taxon>
        <taxon>Ascomycota</taxon>
        <taxon>Pezizomycotina</taxon>
        <taxon>Eurotiomycetes</taxon>
        <taxon>Eurotiomycetidae</taxon>
        <taxon>Eurotiales</taxon>
        <taxon>Aspergillaceae</taxon>
        <taxon>Aspergillus</taxon>
        <taxon>Aspergillus subgen. Circumdati</taxon>
    </lineage>
</organism>
<feature type="transmembrane region" description="Helical" evidence="1">
    <location>
        <begin position="31"/>
        <end position="50"/>
    </location>
</feature>
<sequence>MSPRDLDNPRLWTTRMRGNGRRLNFRLQNGLGLVNVWGLASGVAAALILIPPAEGCLSRP</sequence>
<name>A0A5N6TNP9_ASPAV</name>
<evidence type="ECO:0000256" key="1">
    <source>
        <dbReference type="SAM" id="Phobius"/>
    </source>
</evidence>
<keyword evidence="1" id="KW-0472">Membrane</keyword>
<accession>A0A5N6TNP9</accession>
<keyword evidence="1" id="KW-1133">Transmembrane helix</keyword>
<gene>
    <name evidence="2" type="ORF">BDV25DRAFT_159213</name>
</gene>
<proteinExistence type="predicted"/>